<keyword evidence="1" id="KW-0812">Transmembrane</keyword>
<dbReference type="Proteomes" id="UP000176814">
    <property type="component" value="Unassembled WGS sequence"/>
</dbReference>
<reference evidence="2 3" key="1">
    <citation type="journal article" date="2016" name="Nat. Commun.">
        <title>Thousands of microbial genomes shed light on interconnected biogeochemical processes in an aquifer system.</title>
        <authorList>
            <person name="Anantharaman K."/>
            <person name="Brown C.T."/>
            <person name="Hug L.A."/>
            <person name="Sharon I."/>
            <person name="Castelle C.J."/>
            <person name="Probst A.J."/>
            <person name="Thomas B.C."/>
            <person name="Singh A."/>
            <person name="Wilkins M.J."/>
            <person name="Karaoz U."/>
            <person name="Brodie E.L."/>
            <person name="Williams K.H."/>
            <person name="Hubbard S.S."/>
            <person name="Banfield J.F."/>
        </authorList>
    </citation>
    <scope>NUCLEOTIDE SEQUENCE [LARGE SCALE GENOMIC DNA]</scope>
</reference>
<feature type="transmembrane region" description="Helical" evidence="1">
    <location>
        <begin position="27"/>
        <end position="47"/>
    </location>
</feature>
<comment type="caution">
    <text evidence="2">The sequence shown here is derived from an EMBL/GenBank/DDBJ whole genome shotgun (WGS) entry which is preliminary data.</text>
</comment>
<evidence type="ECO:0000256" key="1">
    <source>
        <dbReference type="SAM" id="Phobius"/>
    </source>
</evidence>
<evidence type="ECO:0000313" key="3">
    <source>
        <dbReference type="Proteomes" id="UP000176814"/>
    </source>
</evidence>
<name>A0A1F6X5A4_9BACT</name>
<sequence>MKQASLKLKSYAGSVNIVNNDNLERRILHIMLVSLGALALLYALVLGNTVWNIVERRTLETDARTLTNEVGDLELSYLSMSNKIDASLGYSMGFREKDAKFAVRKPLGLVDTTSESLGNVKSVKNEI</sequence>
<proteinExistence type="predicted"/>
<accession>A0A1F6X5A4</accession>
<evidence type="ECO:0000313" key="2">
    <source>
        <dbReference type="EMBL" id="OGI89377.1"/>
    </source>
</evidence>
<keyword evidence="1" id="KW-0472">Membrane</keyword>
<dbReference type="AlphaFoldDB" id="A0A1F6X5A4"/>
<dbReference type="EMBL" id="MFUW01000032">
    <property type="protein sequence ID" value="OGI89377.1"/>
    <property type="molecule type" value="Genomic_DNA"/>
</dbReference>
<gene>
    <name evidence="2" type="ORF">A2911_01110</name>
</gene>
<keyword evidence="1" id="KW-1133">Transmembrane helix</keyword>
<protein>
    <recommendedName>
        <fullName evidence="4">Cell division protein FtsL</fullName>
    </recommendedName>
</protein>
<evidence type="ECO:0008006" key="4">
    <source>
        <dbReference type="Google" id="ProtNLM"/>
    </source>
</evidence>
<organism evidence="2 3">
    <name type="scientific">Candidatus Nomurabacteria bacterium RIFCSPLOWO2_01_FULL_40_15</name>
    <dbReference type="NCBI Taxonomy" id="1801772"/>
    <lineage>
        <taxon>Bacteria</taxon>
        <taxon>Candidatus Nomuraibacteriota</taxon>
    </lineage>
</organism>